<keyword evidence="3" id="KW-1185">Reference proteome</keyword>
<dbReference type="Proteomes" id="UP000602510">
    <property type="component" value="Unassembled WGS sequence"/>
</dbReference>
<proteinExistence type="predicted"/>
<accession>A0A833VX70</accession>
<comment type="caution">
    <text evidence="2">The sequence shown here is derived from an EMBL/GenBank/DDBJ whole genome shotgun (WGS) entry which is preliminary data.</text>
</comment>
<evidence type="ECO:0000313" key="3">
    <source>
        <dbReference type="Proteomes" id="UP000602510"/>
    </source>
</evidence>
<evidence type="ECO:0000313" key="2">
    <source>
        <dbReference type="EMBL" id="KAF4032509.1"/>
    </source>
</evidence>
<organism evidence="2 3">
    <name type="scientific">Phytophthora infestans</name>
    <name type="common">Potato late blight agent</name>
    <name type="synonym">Botrytis infestans</name>
    <dbReference type="NCBI Taxonomy" id="4787"/>
    <lineage>
        <taxon>Eukaryota</taxon>
        <taxon>Sar</taxon>
        <taxon>Stramenopiles</taxon>
        <taxon>Oomycota</taxon>
        <taxon>Peronosporomycetes</taxon>
        <taxon>Peronosporales</taxon>
        <taxon>Peronosporaceae</taxon>
        <taxon>Phytophthora</taxon>
    </lineage>
</organism>
<feature type="signal peptide" evidence="1">
    <location>
        <begin position="1"/>
        <end position="18"/>
    </location>
</feature>
<reference evidence="2" key="1">
    <citation type="submission" date="2020-04" db="EMBL/GenBank/DDBJ databases">
        <title>Hybrid Assembly of Korean Phytophthora infestans isolates.</title>
        <authorList>
            <person name="Prokchorchik M."/>
            <person name="Lee Y."/>
            <person name="Seo J."/>
            <person name="Cho J.-H."/>
            <person name="Park Y.-E."/>
            <person name="Jang D.-C."/>
            <person name="Im J.-S."/>
            <person name="Choi J.-G."/>
            <person name="Park H.-J."/>
            <person name="Lee G.-B."/>
            <person name="Lee Y.-G."/>
            <person name="Hong S.-Y."/>
            <person name="Cho K."/>
            <person name="Sohn K.H."/>
        </authorList>
    </citation>
    <scope>NUCLEOTIDE SEQUENCE</scope>
    <source>
        <strain evidence="2">KR_1_A1</strain>
    </source>
</reference>
<keyword evidence="1" id="KW-0732">Signal</keyword>
<name>A0A833VX70_PHYIN</name>
<protein>
    <recommendedName>
        <fullName evidence="4">Secreted RxLR effector peptide protein</fullName>
    </recommendedName>
</protein>
<evidence type="ECO:0000256" key="1">
    <source>
        <dbReference type="SAM" id="SignalP"/>
    </source>
</evidence>
<dbReference type="AlphaFoldDB" id="A0A833VX70"/>
<dbReference type="EMBL" id="WSZM01000481">
    <property type="protein sequence ID" value="KAF4032509.1"/>
    <property type="molecule type" value="Genomic_DNA"/>
</dbReference>
<sequence>MTMLRLVWLVGLIGSVEAWLRGSDGRANVTLRGSSCCRWSPSPALAALNCASQRRVARTGRGHLQSNRELPTQYCFTPGICAASYRRDSYRMTRRPSTWGSLSLKSKMAEEDVETALQLLNFFRGKRGKAKLWLDARLILVLMSWRRPVERFNNTERFYGRSTRSICGGAPRQLCKTRDRNGGQVPLIGAKPFFENDVGVVGFAQRHVSSCCEITTSSKSNSFTIVWTMLVAKPELLIEFRI</sequence>
<gene>
    <name evidence="2" type="ORF">GN244_ATG15575</name>
</gene>
<evidence type="ECO:0008006" key="4">
    <source>
        <dbReference type="Google" id="ProtNLM"/>
    </source>
</evidence>
<feature type="chain" id="PRO_5032803210" description="Secreted RxLR effector peptide protein" evidence="1">
    <location>
        <begin position="19"/>
        <end position="242"/>
    </location>
</feature>